<dbReference type="PANTHER" id="PTHR33446:SF2">
    <property type="entry name" value="PROTEIN TONB"/>
    <property type="match status" value="1"/>
</dbReference>
<feature type="region of interest" description="Disordered" evidence="10">
    <location>
        <begin position="1"/>
        <end position="41"/>
    </location>
</feature>
<keyword evidence="6 11" id="KW-0812">Transmembrane</keyword>
<keyword evidence="14" id="KW-1185">Reference proteome</keyword>
<dbReference type="PROSITE" id="PS52015">
    <property type="entry name" value="TONB_CTD"/>
    <property type="match status" value="1"/>
</dbReference>
<dbReference type="InterPro" id="IPR006260">
    <property type="entry name" value="TonB/TolA_C"/>
</dbReference>
<evidence type="ECO:0000256" key="5">
    <source>
        <dbReference type="ARBA" id="ARBA00022519"/>
    </source>
</evidence>
<dbReference type="Gene3D" id="3.30.1150.10">
    <property type="match status" value="1"/>
</dbReference>
<feature type="region of interest" description="Disordered" evidence="10">
    <location>
        <begin position="94"/>
        <end position="202"/>
    </location>
</feature>
<evidence type="ECO:0000256" key="7">
    <source>
        <dbReference type="ARBA" id="ARBA00022927"/>
    </source>
</evidence>
<keyword evidence="3" id="KW-0813">Transport</keyword>
<evidence type="ECO:0000256" key="6">
    <source>
        <dbReference type="ARBA" id="ARBA00022692"/>
    </source>
</evidence>
<comment type="similarity">
    <text evidence="2">Belongs to the TonB family.</text>
</comment>
<feature type="compositionally biased region" description="Gly residues" evidence="10">
    <location>
        <begin position="166"/>
        <end position="192"/>
    </location>
</feature>
<dbReference type="GO" id="GO:0015031">
    <property type="term" value="P:protein transport"/>
    <property type="evidence" value="ECO:0007669"/>
    <property type="project" value="UniProtKB-KW"/>
</dbReference>
<dbReference type="InterPro" id="IPR051045">
    <property type="entry name" value="TonB-dependent_transducer"/>
</dbReference>
<proteinExistence type="inferred from homology"/>
<feature type="transmembrane region" description="Helical" evidence="11">
    <location>
        <begin position="58"/>
        <end position="80"/>
    </location>
</feature>
<dbReference type="SUPFAM" id="SSF74653">
    <property type="entry name" value="TolA/TonB C-terminal domain"/>
    <property type="match status" value="1"/>
</dbReference>
<evidence type="ECO:0000313" key="14">
    <source>
        <dbReference type="Proteomes" id="UP000319897"/>
    </source>
</evidence>
<feature type="compositionally biased region" description="Basic residues" evidence="10">
    <location>
        <begin position="7"/>
        <end position="25"/>
    </location>
</feature>
<evidence type="ECO:0000256" key="9">
    <source>
        <dbReference type="ARBA" id="ARBA00023136"/>
    </source>
</evidence>
<dbReference type="OrthoDB" id="7390536at2"/>
<dbReference type="InterPro" id="IPR037682">
    <property type="entry name" value="TonB_C"/>
</dbReference>
<dbReference type="EMBL" id="VFSU01000019">
    <property type="protein sequence ID" value="TPE62164.1"/>
    <property type="molecule type" value="Genomic_DNA"/>
</dbReference>
<keyword evidence="9 11" id="KW-0472">Membrane</keyword>
<organism evidence="13 14">
    <name type="scientific">Sandaracinobacter neustonicus</name>
    <dbReference type="NCBI Taxonomy" id="1715348"/>
    <lineage>
        <taxon>Bacteria</taxon>
        <taxon>Pseudomonadati</taxon>
        <taxon>Pseudomonadota</taxon>
        <taxon>Alphaproteobacteria</taxon>
        <taxon>Sphingomonadales</taxon>
        <taxon>Sphingosinicellaceae</taxon>
        <taxon>Sandaracinobacter</taxon>
    </lineage>
</organism>
<dbReference type="GO" id="GO:0031992">
    <property type="term" value="F:energy transducer activity"/>
    <property type="evidence" value="ECO:0007669"/>
    <property type="project" value="TreeGrafter"/>
</dbReference>
<accession>A0A501XPJ3</accession>
<reference evidence="13 14" key="1">
    <citation type="submission" date="2019-06" db="EMBL/GenBank/DDBJ databases">
        <authorList>
            <person name="Lee I."/>
            <person name="Jang G.I."/>
            <person name="Hwang C.Y."/>
        </authorList>
    </citation>
    <scope>NUCLEOTIDE SEQUENCE [LARGE SCALE GENOMIC DNA]</scope>
    <source>
        <strain evidence="13 14">PAMC 28131</strain>
    </source>
</reference>
<keyword evidence="7" id="KW-0653">Protein transport</keyword>
<keyword evidence="8 11" id="KW-1133">Transmembrane helix</keyword>
<evidence type="ECO:0000256" key="1">
    <source>
        <dbReference type="ARBA" id="ARBA00004383"/>
    </source>
</evidence>
<evidence type="ECO:0000256" key="10">
    <source>
        <dbReference type="SAM" id="MobiDB-lite"/>
    </source>
</evidence>
<evidence type="ECO:0000313" key="13">
    <source>
        <dbReference type="EMBL" id="TPE62164.1"/>
    </source>
</evidence>
<feature type="domain" description="TonB C-terminal" evidence="12">
    <location>
        <begin position="191"/>
        <end position="285"/>
    </location>
</feature>
<dbReference type="GO" id="GO:0055085">
    <property type="term" value="P:transmembrane transport"/>
    <property type="evidence" value="ECO:0007669"/>
    <property type="project" value="InterPro"/>
</dbReference>
<keyword evidence="4" id="KW-1003">Cell membrane</keyword>
<name>A0A501XPJ3_9SPHN</name>
<evidence type="ECO:0000256" key="2">
    <source>
        <dbReference type="ARBA" id="ARBA00006555"/>
    </source>
</evidence>
<evidence type="ECO:0000259" key="12">
    <source>
        <dbReference type="PROSITE" id="PS52015"/>
    </source>
</evidence>
<comment type="subcellular location">
    <subcellularLocation>
        <location evidence="1">Cell inner membrane</location>
        <topology evidence="1">Single-pass membrane protein</topology>
        <orientation evidence="1">Periplasmic side</orientation>
    </subcellularLocation>
</comment>
<sequence length="287" mass="29617">MAGQPHFPRHRPPHFARRPHPRRPARGAGTTLRRPDGRAGASLSAPVAMRLHPSDRKAIALTAVILLHIALFALLLRPILVQIAPPESALILLDIPNPPPPPPEPEAEKPGTPEPEAAAAPPAPRAKPKPVAAPPPIVKPEPKPSPVAPAPSTGMESQSGAATAGPGTGASGAGFGAGAGGAGTGQGGGGGTRARWKSGSLTRKDLPADLRRTGVTGSVSVHLAITPEGRATDCRITRSSGLPALDQLTCRLIEQRFRYTPAKDSAGNPIASVAGWRQDWWLEPPVG</sequence>
<comment type="caution">
    <text evidence="13">The sequence shown here is derived from an EMBL/GenBank/DDBJ whole genome shotgun (WGS) entry which is preliminary data.</text>
</comment>
<dbReference type="AlphaFoldDB" id="A0A501XPJ3"/>
<dbReference type="GO" id="GO:0098797">
    <property type="term" value="C:plasma membrane protein complex"/>
    <property type="evidence" value="ECO:0007669"/>
    <property type="project" value="TreeGrafter"/>
</dbReference>
<dbReference type="PRINTS" id="PR01217">
    <property type="entry name" value="PRICHEXTENSN"/>
</dbReference>
<evidence type="ECO:0000256" key="8">
    <source>
        <dbReference type="ARBA" id="ARBA00022989"/>
    </source>
</evidence>
<protein>
    <submittedName>
        <fullName evidence="13">Energy transducer TonB</fullName>
    </submittedName>
</protein>
<evidence type="ECO:0000256" key="3">
    <source>
        <dbReference type="ARBA" id="ARBA00022448"/>
    </source>
</evidence>
<keyword evidence="5" id="KW-0997">Cell inner membrane</keyword>
<dbReference type="Pfam" id="PF03544">
    <property type="entry name" value="TonB_C"/>
    <property type="match status" value="1"/>
</dbReference>
<dbReference type="NCBIfam" id="TIGR01352">
    <property type="entry name" value="tonB_Cterm"/>
    <property type="match status" value="1"/>
</dbReference>
<gene>
    <name evidence="13" type="ORF">FJQ54_06420</name>
</gene>
<dbReference type="PANTHER" id="PTHR33446">
    <property type="entry name" value="PROTEIN TONB-RELATED"/>
    <property type="match status" value="1"/>
</dbReference>
<evidence type="ECO:0000256" key="4">
    <source>
        <dbReference type="ARBA" id="ARBA00022475"/>
    </source>
</evidence>
<dbReference type="Proteomes" id="UP000319897">
    <property type="component" value="Unassembled WGS sequence"/>
</dbReference>
<feature type="compositionally biased region" description="Pro residues" evidence="10">
    <location>
        <begin position="121"/>
        <end position="149"/>
    </location>
</feature>
<evidence type="ECO:0000256" key="11">
    <source>
        <dbReference type="SAM" id="Phobius"/>
    </source>
</evidence>